<comment type="similarity">
    <text evidence="1">Belongs to the BetVI family.</text>
</comment>
<sequence length="126" mass="14103">MIKEFNTQTEVNVGLEALWEALFKDFINIVPKVLPTIVKDGQLIEGDGGLGTIFVFNFLSDVSPLSYLKEKIKEFDESLHEIGLETMEGGSLNEGLTYYKTSYQLSAIGEHKTLVKNVTIMLISEK</sequence>
<dbReference type="Proteomes" id="UP000257109">
    <property type="component" value="Unassembled WGS sequence"/>
</dbReference>
<dbReference type="PANTHER" id="PTHR31213:SF64">
    <property type="entry name" value="PHYTOHORMONE-BINDING PROTEIN"/>
    <property type="match status" value="1"/>
</dbReference>
<accession>A0A371FML7</accession>
<protein>
    <submittedName>
        <fullName evidence="5">Phytohormone-binding protein</fullName>
    </submittedName>
</protein>
<keyword evidence="2" id="KW-0611">Plant defense</keyword>
<dbReference type="PANTHER" id="PTHR31213">
    <property type="entry name" value="OS08G0374000 PROTEIN-RELATED"/>
    <property type="match status" value="1"/>
</dbReference>
<dbReference type="SUPFAM" id="SSF55961">
    <property type="entry name" value="Bet v1-like"/>
    <property type="match status" value="1"/>
</dbReference>
<dbReference type="GO" id="GO:0006952">
    <property type="term" value="P:defense response"/>
    <property type="evidence" value="ECO:0007669"/>
    <property type="project" value="UniProtKB-KW"/>
</dbReference>
<dbReference type="GO" id="GO:0005737">
    <property type="term" value="C:cytoplasm"/>
    <property type="evidence" value="ECO:0007669"/>
    <property type="project" value="TreeGrafter"/>
</dbReference>
<evidence type="ECO:0000256" key="3">
    <source>
        <dbReference type="ARBA" id="ARBA00023265"/>
    </source>
</evidence>
<evidence type="ECO:0000313" key="5">
    <source>
        <dbReference type="EMBL" id="RDX79569.1"/>
    </source>
</evidence>
<dbReference type="InterPro" id="IPR024949">
    <property type="entry name" value="Bet_v_I_allergen"/>
</dbReference>
<dbReference type="Pfam" id="PF00407">
    <property type="entry name" value="Bet_v_1"/>
    <property type="match status" value="1"/>
</dbReference>
<dbReference type="GO" id="GO:0005634">
    <property type="term" value="C:nucleus"/>
    <property type="evidence" value="ECO:0007669"/>
    <property type="project" value="TreeGrafter"/>
</dbReference>
<evidence type="ECO:0000256" key="1">
    <source>
        <dbReference type="ARBA" id="ARBA00009744"/>
    </source>
</evidence>
<name>A0A371FML7_MUCPR</name>
<dbReference type="FunFam" id="3.30.530.20:FF:000007">
    <property type="entry name" value="Major pollen allergen Bet v 1-A"/>
    <property type="match status" value="1"/>
</dbReference>
<dbReference type="GO" id="GO:0010427">
    <property type="term" value="F:abscisic acid binding"/>
    <property type="evidence" value="ECO:0007669"/>
    <property type="project" value="InterPro"/>
</dbReference>
<gene>
    <name evidence="5" type="ORF">CR513_39991</name>
</gene>
<dbReference type="InterPro" id="IPR023393">
    <property type="entry name" value="START-like_dom_sf"/>
</dbReference>
<keyword evidence="6" id="KW-1185">Reference proteome</keyword>
<comment type="caution">
    <text evidence="5">The sequence shown here is derived from an EMBL/GenBank/DDBJ whole genome shotgun (WGS) entry which is preliminary data.</text>
</comment>
<dbReference type="EMBL" id="QJKJ01008502">
    <property type="protein sequence ID" value="RDX79569.1"/>
    <property type="molecule type" value="Genomic_DNA"/>
</dbReference>
<evidence type="ECO:0000259" key="4">
    <source>
        <dbReference type="Pfam" id="PF00407"/>
    </source>
</evidence>
<evidence type="ECO:0000256" key="2">
    <source>
        <dbReference type="ARBA" id="ARBA00022821"/>
    </source>
</evidence>
<feature type="non-terminal residue" evidence="5">
    <location>
        <position position="1"/>
    </location>
</feature>
<dbReference type="Gene3D" id="3.30.530.20">
    <property type="match status" value="1"/>
</dbReference>
<proteinExistence type="inferred from homology"/>
<dbReference type="STRING" id="157652.A0A371FML7"/>
<dbReference type="AlphaFoldDB" id="A0A371FML7"/>
<feature type="domain" description="Bet v I/Major latex protein" evidence="4">
    <location>
        <begin position="5"/>
        <end position="116"/>
    </location>
</feature>
<evidence type="ECO:0000313" key="6">
    <source>
        <dbReference type="Proteomes" id="UP000257109"/>
    </source>
</evidence>
<dbReference type="GO" id="GO:0009738">
    <property type="term" value="P:abscisic acid-activated signaling pathway"/>
    <property type="evidence" value="ECO:0007669"/>
    <property type="project" value="InterPro"/>
</dbReference>
<dbReference type="PRINTS" id="PR00634">
    <property type="entry name" value="BETALLERGEN"/>
</dbReference>
<keyword evidence="3" id="KW-0568">Pathogenesis-related protein</keyword>
<dbReference type="InterPro" id="IPR050279">
    <property type="entry name" value="Plant_def-hormone_signal"/>
</dbReference>
<dbReference type="GO" id="GO:0004864">
    <property type="term" value="F:protein phosphatase inhibitor activity"/>
    <property type="evidence" value="ECO:0007669"/>
    <property type="project" value="InterPro"/>
</dbReference>
<reference evidence="5" key="1">
    <citation type="submission" date="2018-05" db="EMBL/GenBank/DDBJ databases">
        <title>Draft genome of Mucuna pruriens seed.</title>
        <authorList>
            <person name="Nnadi N.E."/>
            <person name="Vos R."/>
            <person name="Hasami M.H."/>
            <person name="Devisetty U.K."/>
            <person name="Aguiy J.C."/>
        </authorList>
    </citation>
    <scope>NUCLEOTIDE SEQUENCE [LARGE SCALE GENOMIC DNA]</scope>
    <source>
        <strain evidence="5">JCA_2017</strain>
    </source>
</reference>
<organism evidence="5 6">
    <name type="scientific">Mucuna pruriens</name>
    <name type="common">Velvet bean</name>
    <name type="synonym">Dolichos pruriens</name>
    <dbReference type="NCBI Taxonomy" id="157652"/>
    <lineage>
        <taxon>Eukaryota</taxon>
        <taxon>Viridiplantae</taxon>
        <taxon>Streptophyta</taxon>
        <taxon>Embryophyta</taxon>
        <taxon>Tracheophyta</taxon>
        <taxon>Spermatophyta</taxon>
        <taxon>Magnoliopsida</taxon>
        <taxon>eudicotyledons</taxon>
        <taxon>Gunneridae</taxon>
        <taxon>Pentapetalae</taxon>
        <taxon>rosids</taxon>
        <taxon>fabids</taxon>
        <taxon>Fabales</taxon>
        <taxon>Fabaceae</taxon>
        <taxon>Papilionoideae</taxon>
        <taxon>50 kb inversion clade</taxon>
        <taxon>NPAAA clade</taxon>
        <taxon>indigoferoid/millettioid clade</taxon>
        <taxon>Phaseoleae</taxon>
        <taxon>Mucuna</taxon>
    </lineage>
</organism>
<dbReference type="OrthoDB" id="1845342at2759"/>
<dbReference type="InterPro" id="IPR000916">
    <property type="entry name" value="Bet_v_I/MLP"/>
</dbReference>
<dbReference type="GO" id="GO:0038023">
    <property type="term" value="F:signaling receptor activity"/>
    <property type="evidence" value="ECO:0007669"/>
    <property type="project" value="InterPro"/>
</dbReference>